<evidence type="ECO:0000313" key="7">
    <source>
        <dbReference type="Proteomes" id="UP001188597"/>
    </source>
</evidence>
<dbReference type="GO" id="GO:0005634">
    <property type="term" value="C:nucleus"/>
    <property type="evidence" value="ECO:0007669"/>
    <property type="project" value="UniProtKB-SubCell"/>
</dbReference>
<dbReference type="PANTHER" id="PTHR23335">
    <property type="entry name" value="CALMODULIN-BINDING TRANSCRIPTION ACTIVATOR CAMTA"/>
    <property type="match status" value="1"/>
</dbReference>
<accession>A0AA88WSS8</accession>
<feature type="domain" description="CG-1" evidence="5">
    <location>
        <begin position="67"/>
        <end position="148"/>
    </location>
</feature>
<keyword evidence="2" id="KW-0804">Transcription</keyword>
<organism evidence="6 7">
    <name type="scientific">Escallonia herrerae</name>
    <dbReference type="NCBI Taxonomy" id="1293975"/>
    <lineage>
        <taxon>Eukaryota</taxon>
        <taxon>Viridiplantae</taxon>
        <taxon>Streptophyta</taxon>
        <taxon>Embryophyta</taxon>
        <taxon>Tracheophyta</taxon>
        <taxon>Spermatophyta</taxon>
        <taxon>Magnoliopsida</taxon>
        <taxon>eudicotyledons</taxon>
        <taxon>Gunneridae</taxon>
        <taxon>Pentapetalae</taxon>
        <taxon>asterids</taxon>
        <taxon>campanulids</taxon>
        <taxon>Escalloniales</taxon>
        <taxon>Escalloniaceae</taxon>
        <taxon>Escallonia</taxon>
    </lineage>
</organism>
<dbReference type="Pfam" id="PF03859">
    <property type="entry name" value="CG-1"/>
    <property type="match status" value="1"/>
</dbReference>
<feature type="compositionally biased region" description="Basic and acidic residues" evidence="4">
    <location>
        <begin position="46"/>
        <end position="61"/>
    </location>
</feature>
<dbReference type="InterPro" id="IPR005559">
    <property type="entry name" value="CG-1_dom"/>
</dbReference>
<evidence type="ECO:0000256" key="1">
    <source>
        <dbReference type="ARBA" id="ARBA00004123"/>
    </source>
</evidence>
<dbReference type="AlphaFoldDB" id="A0AA88WSS8"/>
<evidence type="ECO:0000259" key="5">
    <source>
        <dbReference type="PROSITE" id="PS51437"/>
    </source>
</evidence>
<protein>
    <recommendedName>
        <fullName evidence="5">CG-1 domain-containing protein</fullName>
    </recommendedName>
</protein>
<dbReference type="EMBL" id="JAVXUP010000236">
    <property type="protein sequence ID" value="KAK3033341.1"/>
    <property type="molecule type" value="Genomic_DNA"/>
</dbReference>
<evidence type="ECO:0000256" key="4">
    <source>
        <dbReference type="SAM" id="MobiDB-lite"/>
    </source>
</evidence>
<keyword evidence="3" id="KW-0539">Nucleus</keyword>
<dbReference type="SMART" id="SM01076">
    <property type="entry name" value="CG-1"/>
    <property type="match status" value="1"/>
</dbReference>
<dbReference type="GO" id="GO:0006357">
    <property type="term" value="P:regulation of transcription by RNA polymerase II"/>
    <property type="evidence" value="ECO:0007669"/>
    <property type="project" value="TreeGrafter"/>
</dbReference>
<evidence type="ECO:0000313" key="6">
    <source>
        <dbReference type="EMBL" id="KAK3033341.1"/>
    </source>
</evidence>
<feature type="region of interest" description="Disordered" evidence="4">
    <location>
        <begin position="46"/>
        <end position="65"/>
    </location>
</feature>
<sequence>MSTQVQMNFDGEQEDANESKIEQSVNHDGRATGMEVSEVHAPVSARDLKQQPRGQQNEEHHCHKNRCPVTGNEAYKMYGQLNIVIYMVEKEQATGGSLFLFNKRVLRFFRKDGHSWRRKKDGRTVGEAHERLKLEVASIALGPFPQYV</sequence>
<dbReference type="PROSITE" id="PS51437">
    <property type="entry name" value="CG_1"/>
    <property type="match status" value="1"/>
</dbReference>
<comment type="subcellular location">
    <subcellularLocation>
        <location evidence="1">Nucleus</location>
    </subcellularLocation>
</comment>
<name>A0AA88WSS8_9ASTE</name>
<dbReference type="PANTHER" id="PTHR23335:SF1">
    <property type="entry name" value="CALMODULIN-BINDING TRANSCRIPTION ACTIVATOR, ISOFORM F"/>
    <property type="match status" value="1"/>
</dbReference>
<dbReference type="Proteomes" id="UP001188597">
    <property type="component" value="Unassembled WGS sequence"/>
</dbReference>
<comment type="caution">
    <text evidence="6">The sequence shown here is derived from an EMBL/GenBank/DDBJ whole genome shotgun (WGS) entry which is preliminary data.</text>
</comment>
<dbReference type="GO" id="GO:0003712">
    <property type="term" value="F:transcription coregulator activity"/>
    <property type="evidence" value="ECO:0007669"/>
    <property type="project" value="TreeGrafter"/>
</dbReference>
<proteinExistence type="predicted"/>
<evidence type="ECO:0000256" key="2">
    <source>
        <dbReference type="ARBA" id="ARBA00023163"/>
    </source>
</evidence>
<gene>
    <name evidence="6" type="ORF">RJ639_034391</name>
</gene>
<keyword evidence="7" id="KW-1185">Reference proteome</keyword>
<evidence type="ECO:0000256" key="3">
    <source>
        <dbReference type="ARBA" id="ARBA00023242"/>
    </source>
</evidence>
<reference evidence="6" key="1">
    <citation type="submission" date="2022-12" db="EMBL/GenBank/DDBJ databases">
        <title>Draft genome assemblies for two species of Escallonia (Escalloniales).</title>
        <authorList>
            <person name="Chanderbali A."/>
            <person name="Dervinis C."/>
            <person name="Anghel I."/>
            <person name="Soltis D."/>
            <person name="Soltis P."/>
            <person name="Zapata F."/>
        </authorList>
    </citation>
    <scope>NUCLEOTIDE SEQUENCE</scope>
    <source>
        <strain evidence="6">UCBG64.0493</strain>
        <tissue evidence="6">Leaf</tissue>
    </source>
</reference>
<dbReference type="GO" id="GO:0003690">
    <property type="term" value="F:double-stranded DNA binding"/>
    <property type="evidence" value="ECO:0007669"/>
    <property type="project" value="TreeGrafter"/>
</dbReference>